<dbReference type="EMBL" id="PUIB01000017">
    <property type="protein sequence ID" value="PQO33845.1"/>
    <property type="molecule type" value="Genomic_DNA"/>
</dbReference>
<organism evidence="2 3">
    <name type="scientific">Blastopirellula marina</name>
    <dbReference type="NCBI Taxonomy" id="124"/>
    <lineage>
        <taxon>Bacteria</taxon>
        <taxon>Pseudomonadati</taxon>
        <taxon>Planctomycetota</taxon>
        <taxon>Planctomycetia</taxon>
        <taxon>Pirellulales</taxon>
        <taxon>Pirellulaceae</taxon>
        <taxon>Blastopirellula</taxon>
    </lineage>
</organism>
<dbReference type="InterPro" id="IPR029052">
    <property type="entry name" value="Metallo-depent_PP-like"/>
</dbReference>
<dbReference type="InterPro" id="IPR004843">
    <property type="entry name" value="Calcineurin-like_PHP"/>
</dbReference>
<accession>A0A2S8FNS8</accession>
<dbReference type="Proteomes" id="UP000239388">
    <property type="component" value="Unassembled WGS sequence"/>
</dbReference>
<reference evidence="2 3" key="1">
    <citation type="submission" date="2018-02" db="EMBL/GenBank/DDBJ databases">
        <title>Comparative genomes isolates from brazilian mangrove.</title>
        <authorList>
            <person name="Araujo J.E."/>
            <person name="Taketani R.G."/>
            <person name="Silva M.C.P."/>
            <person name="Loureco M.V."/>
            <person name="Andreote F.D."/>
        </authorList>
    </citation>
    <scope>NUCLEOTIDE SEQUENCE [LARGE SCALE GENOMIC DNA]</scope>
    <source>
        <strain evidence="2 3">NAP PRIS-MGV</strain>
    </source>
</reference>
<protein>
    <submittedName>
        <fullName evidence="2">Alkaline phosphatase</fullName>
    </submittedName>
</protein>
<evidence type="ECO:0000313" key="3">
    <source>
        <dbReference type="Proteomes" id="UP000239388"/>
    </source>
</evidence>
<dbReference type="PROSITE" id="PS51257">
    <property type="entry name" value="PROKAR_LIPOPROTEIN"/>
    <property type="match status" value="1"/>
</dbReference>
<comment type="caution">
    <text evidence="2">The sequence shown here is derived from an EMBL/GenBank/DDBJ whole genome shotgun (WGS) entry which is preliminary data.</text>
</comment>
<dbReference type="Gene3D" id="3.60.21.10">
    <property type="match status" value="2"/>
</dbReference>
<dbReference type="Pfam" id="PF00149">
    <property type="entry name" value="Metallophos"/>
    <property type="match status" value="1"/>
</dbReference>
<feature type="domain" description="Calcineurin-like phosphoesterase" evidence="1">
    <location>
        <begin position="39"/>
        <end position="240"/>
    </location>
</feature>
<dbReference type="AlphaFoldDB" id="A0A2S8FNS8"/>
<dbReference type="PANTHER" id="PTHR16509">
    <property type="match status" value="1"/>
</dbReference>
<dbReference type="SUPFAM" id="SSF56300">
    <property type="entry name" value="Metallo-dependent phosphatases"/>
    <property type="match status" value="1"/>
</dbReference>
<dbReference type="OrthoDB" id="211986at2"/>
<sequence length="293" mass="32939">MANRPTHRRAFLQQTTLVLTGAACFSADFVRAEEKSAMLRVGMMTDMHYADKNPAGTRYYRETLAKLADASENLADAKLDFLVELGDFIDAADSVETERRYLKTIAKPFAEICDDRHYVLGNHCVDTLTKAEFLGGVGQEKSYYSSDRGEMHFVVLDACFKSDGTPYGRKNFVWTDANIPPEELEWLKSDLQGTKKKTIIFAHQRLDNEGNHAVKNSPAVRKILQEAGNVWAVFQGHSHANDYREVAGIHYCTMRAMVEKSGLANSGFALLEIDPHGTLKINGFRDQADYQWS</sequence>
<name>A0A2S8FNS8_9BACT</name>
<dbReference type="PANTHER" id="PTHR16509:SF1">
    <property type="entry name" value="MANGANESE-DEPENDENT ADP-RIBOSE_CDP-ALCOHOL DIPHOSPHATASE"/>
    <property type="match status" value="1"/>
</dbReference>
<evidence type="ECO:0000313" key="2">
    <source>
        <dbReference type="EMBL" id="PQO33845.1"/>
    </source>
</evidence>
<evidence type="ECO:0000259" key="1">
    <source>
        <dbReference type="Pfam" id="PF00149"/>
    </source>
</evidence>
<gene>
    <name evidence="2" type="ORF">C5Y98_16590</name>
</gene>
<dbReference type="GO" id="GO:0016787">
    <property type="term" value="F:hydrolase activity"/>
    <property type="evidence" value="ECO:0007669"/>
    <property type="project" value="InterPro"/>
</dbReference>
<proteinExistence type="predicted"/>